<dbReference type="InterPro" id="IPR011009">
    <property type="entry name" value="Kinase-like_dom_sf"/>
</dbReference>
<organism evidence="2">
    <name type="scientific">Aphanomyces stellatus</name>
    <dbReference type="NCBI Taxonomy" id="120398"/>
    <lineage>
        <taxon>Eukaryota</taxon>
        <taxon>Sar</taxon>
        <taxon>Stramenopiles</taxon>
        <taxon>Oomycota</taxon>
        <taxon>Saprolegniomycetes</taxon>
        <taxon>Saprolegniales</taxon>
        <taxon>Verrucalvaceae</taxon>
        <taxon>Aphanomyces</taxon>
    </lineage>
</organism>
<dbReference type="PANTHER" id="PTHR24347">
    <property type="entry name" value="SERINE/THREONINE-PROTEIN KINASE"/>
    <property type="match status" value="1"/>
</dbReference>
<dbReference type="InterPro" id="IPR000719">
    <property type="entry name" value="Prot_kinase_dom"/>
</dbReference>
<protein>
    <recommendedName>
        <fullName evidence="1">Protein kinase domain-containing protein</fullName>
    </recommendedName>
</protein>
<name>A0A6A5A675_9STRA</name>
<evidence type="ECO:0000313" key="2">
    <source>
        <dbReference type="EMBL" id="KAF0719024.1"/>
    </source>
</evidence>
<accession>A0A6A5A675</accession>
<dbReference type="AlphaFoldDB" id="A0A6A5A675"/>
<evidence type="ECO:0000259" key="1">
    <source>
        <dbReference type="PROSITE" id="PS50011"/>
    </source>
</evidence>
<feature type="non-terminal residue" evidence="2">
    <location>
        <position position="1"/>
    </location>
</feature>
<dbReference type="PROSITE" id="PS50011">
    <property type="entry name" value="PROTEIN_KINASE_DOM"/>
    <property type="match status" value="1"/>
</dbReference>
<dbReference type="GO" id="GO:0004672">
    <property type="term" value="F:protein kinase activity"/>
    <property type="evidence" value="ECO:0007669"/>
    <property type="project" value="InterPro"/>
</dbReference>
<gene>
    <name evidence="2" type="ORF">As57867_001325</name>
</gene>
<dbReference type="EMBL" id="VJMH01000100">
    <property type="protein sequence ID" value="KAF0719024.1"/>
    <property type="molecule type" value="Genomic_DNA"/>
</dbReference>
<dbReference type="Pfam" id="PF00069">
    <property type="entry name" value="Pkinase"/>
    <property type="match status" value="1"/>
</dbReference>
<feature type="domain" description="Protein kinase" evidence="1">
    <location>
        <begin position="1"/>
        <end position="170"/>
    </location>
</feature>
<comment type="caution">
    <text evidence="2">The sequence shown here is derived from an EMBL/GenBank/DDBJ whole genome shotgun (WGS) entry which is preliminary data.</text>
</comment>
<dbReference type="Gene3D" id="1.10.510.10">
    <property type="entry name" value="Transferase(Phosphotransferase) domain 1"/>
    <property type="match status" value="1"/>
</dbReference>
<sequence>DGCNLVEEVVRAIRGYHNHIHGDVKLSNVMSFVAASGGATQYKLIDFDNATRVGQPMSKHCTPEYCPPEMAQYILGHTTEPIVAATSFDVWCIAVLILKLYSEGVSLVEFADMNHEEILAEIANPGFSFRPSLTAVKLGNMQKKCIDKGLRMDPARRSTMSEFLKLLPVTVNMHQSPTTSELAGFMKEVQDIKCRLINHS</sequence>
<dbReference type="GO" id="GO:0005524">
    <property type="term" value="F:ATP binding"/>
    <property type="evidence" value="ECO:0007669"/>
    <property type="project" value="InterPro"/>
</dbReference>
<reference evidence="2" key="1">
    <citation type="submission" date="2019-06" db="EMBL/GenBank/DDBJ databases">
        <title>Genomics analysis of Aphanomyces spp. identifies a new class of oomycete effector associated with host adaptation.</title>
        <authorList>
            <person name="Gaulin E."/>
        </authorList>
    </citation>
    <scope>NUCLEOTIDE SEQUENCE</scope>
    <source>
        <strain evidence="2">CBS 578.67</strain>
    </source>
</reference>
<proteinExistence type="predicted"/>
<dbReference type="SUPFAM" id="SSF56112">
    <property type="entry name" value="Protein kinase-like (PK-like)"/>
    <property type="match status" value="1"/>
</dbReference>
<dbReference type="OrthoDB" id="66170at2759"/>